<evidence type="ECO:0000313" key="4">
    <source>
        <dbReference type="Proteomes" id="UP001589750"/>
    </source>
</evidence>
<evidence type="ECO:0000313" key="3">
    <source>
        <dbReference type="EMBL" id="MFB9313968.1"/>
    </source>
</evidence>
<dbReference type="InterPro" id="IPR044843">
    <property type="entry name" value="Trans_IPPS_bact-type"/>
</dbReference>
<reference evidence="3 4" key="1">
    <citation type="submission" date="2024-09" db="EMBL/GenBank/DDBJ databases">
        <authorList>
            <person name="Sun Q."/>
            <person name="Mori K."/>
        </authorList>
    </citation>
    <scope>NUCLEOTIDE SEQUENCE [LARGE SCALE GENOMIC DNA]</scope>
    <source>
        <strain evidence="3 4">JCM 9626</strain>
    </source>
</reference>
<dbReference type="SFLD" id="SFLDS00005">
    <property type="entry name" value="Isoprenoid_Synthase_Type_I"/>
    <property type="match status" value="1"/>
</dbReference>
<keyword evidence="2" id="KW-0808">Transferase</keyword>
<dbReference type="Proteomes" id="UP001589750">
    <property type="component" value="Unassembled WGS sequence"/>
</dbReference>
<dbReference type="InterPro" id="IPR002060">
    <property type="entry name" value="Squ/phyt_synthse"/>
</dbReference>
<comment type="caution">
    <text evidence="3">The sequence shown here is derived from an EMBL/GenBank/DDBJ whole genome shotgun (WGS) entry which is preliminary data.</text>
</comment>
<protein>
    <submittedName>
        <fullName evidence="3">Phytoene/squalene synthase family protein</fullName>
    </submittedName>
</protein>
<dbReference type="InterPro" id="IPR019845">
    <property type="entry name" value="Squalene/phytoene_synthase_CS"/>
</dbReference>
<proteinExistence type="predicted"/>
<evidence type="ECO:0000256" key="2">
    <source>
        <dbReference type="ARBA" id="ARBA00022679"/>
    </source>
</evidence>
<dbReference type="EMBL" id="JBHMDG010000015">
    <property type="protein sequence ID" value="MFB9313968.1"/>
    <property type="molecule type" value="Genomic_DNA"/>
</dbReference>
<dbReference type="PANTHER" id="PTHR31480">
    <property type="entry name" value="BIFUNCTIONAL LYCOPENE CYCLASE/PHYTOENE SYNTHASE"/>
    <property type="match status" value="1"/>
</dbReference>
<dbReference type="InterPro" id="IPR008949">
    <property type="entry name" value="Isoprenoid_synthase_dom_sf"/>
</dbReference>
<gene>
    <name evidence="3" type="ORF">ACFFRI_13015</name>
</gene>
<organism evidence="3 4">
    <name type="scientific">Nocardioides plantarum</name>
    <dbReference type="NCBI Taxonomy" id="29299"/>
    <lineage>
        <taxon>Bacteria</taxon>
        <taxon>Bacillati</taxon>
        <taxon>Actinomycetota</taxon>
        <taxon>Actinomycetes</taxon>
        <taxon>Propionibacteriales</taxon>
        <taxon>Nocardioidaceae</taxon>
        <taxon>Nocardioides</taxon>
    </lineage>
</organism>
<evidence type="ECO:0000256" key="1">
    <source>
        <dbReference type="ARBA" id="ARBA00004684"/>
    </source>
</evidence>
<sequence length="310" mass="33410">MSGLLDRATRGTRPAAHESYDAVASASAAVVIGAYSSSFGLASRLLAEPVRTHVRNVYALVRVADEIVDAPRPGAARGAQSAVLDELELETLAALESGHSSNLVVHAFARTARACDLRADLVRPFFASMRTDLDRRAHDDASFAAYVHGSAEVVGLMCLRAFLADDPDRERTYARCAPGAQRLGAAFQKVNFLRDLGEDADLLGRRYFPGIDPQRLTDAERDRLLDDIDADLHAAAGVVPLLPRGSRLAVCAAHDLFARLSERLRATPAAELTSRRVRVPTAGKLRVLGGAVVRRGRPRGATVRVRRFAG</sequence>
<dbReference type="SFLD" id="SFLDG01212">
    <property type="entry name" value="Phytoene_synthase_like"/>
    <property type="match status" value="1"/>
</dbReference>
<name>A0ABV5KB57_9ACTN</name>
<dbReference type="Pfam" id="PF00494">
    <property type="entry name" value="SQS_PSY"/>
    <property type="match status" value="1"/>
</dbReference>
<dbReference type="SFLD" id="SFLDG01018">
    <property type="entry name" value="Squalene/Phytoene_Synthase_Lik"/>
    <property type="match status" value="1"/>
</dbReference>
<dbReference type="SUPFAM" id="SSF48576">
    <property type="entry name" value="Terpenoid synthases"/>
    <property type="match status" value="1"/>
</dbReference>
<dbReference type="PROSITE" id="PS01045">
    <property type="entry name" value="SQUALEN_PHYTOEN_SYN_2"/>
    <property type="match status" value="1"/>
</dbReference>
<dbReference type="RefSeq" id="WP_140007450.1">
    <property type="nucleotide sequence ID" value="NZ_JBHMDG010000015.1"/>
</dbReference>
<keyword evidence="4" id="KW-1185">Reference proteome</keyword>
<accession>A0ABV5KB57</accession>
<dbReference type="Gene3D" id="1.10.600.10">
    <property type="entry name" value="Farnesyl Diphosphate Synthase"/>
    <property type="match status" value="1"/>
</dbReference>
<comment type="pathway">
    <text evidence="1">Carotenoid biosynthesis; phytoene biosynthesis.</text>
</comment>